<feature type="region of interest" description="Disordered" evidence="1">
    <location>
        <begin position="1"/>
        <end position="132"/>
    </location>
</feature>
<comment type="caution">
    <text evidence="2">The sequence shown here is derived from an EMBL/GenBank/DDBJ whole genome shotgun (WGS) entry which is preliminary data.</text>
</comment>
<feature type="compositionally biased region" description="Polar residues" evidence="1">
    <location>
        <begin position="82"/>
        <end position="100"/>
    </location>
</feature>
<evidence type="ECO:0000313" key="2">
    <source>
        <dbReference type="EMBL" id="OQE22380.1"/>
    </source>
</evidence>
<feature type="region of interest" description="Disordered" evidence="1">
    <location>
        <begin position="218"/>
        <end position="271"/>
    </location>
</feature>
<sequence length="271" mass="30463">MSSAVTNPLSIFRKPESPQPLHARWGDVSITVPTDGSWNQYDNPHRPAKGRQPYGPGFIPDISPTDPTKSSLEAEDPRENQQEQAAPSEKSSISRRNSLSLGALRPGRLSVRLASRPKHLRDEQKRPDFAYKPVRKDYSTEFTENSVQTSARFRYIPTNGTYLEDIPSPRSQSAQSFRGPHERRNSFSDTFEGNDSYYRPGRARESSYIEDDRCSLRSSFGGSSDGSGSRLSFGLPPRRRTSPFVAADRKRSSSLKPMTMAMVPDPEDLYE</sequence>
<name>A0A1V6T8Y5_9EURO</name>
<dbReference type="OrthoDB" id="4148828at2759"/>
<dbReference type="Proteomes" id="UP000191285">
    <property type="component" value="Unassembled WGS sequence"/>
</dbReference>
<feature type="compositionally biased region" description="Polar residues" evidence="1">
    <location>
        <begin position="31"/>
        <end position="42"/>
    </location>
</feature>
<reference evidence="3" key="1">
    <citation type="journal article" date="2017" name="Nat. Microbiol.">
        <title>Global analysis of biosynthetic gene clusters reveals vast potential of secondary metabolite production in Penicillium species.</title>
        <authorList>
            <person name="Nielsen J.C."/>
            <person name="Grijseels S."/>
            <person name="Prigent S."/>
            <person name="Ji B."/>
            <person name="Dainat J."/>
            <person name="Nielsen K.F."/>
            <person name="Frisvad J.C."/>
            <person name="Workman M."/>
            <person name="Nielsen J."/>
        </authorList>
    </citation>
    <scope>NUCLEOTIDE SEQUENCE [LARGE SCALE GENOMIC DNA]</scope>
    <source>
        <strain evidence="3">IBT 24891</strain>
    </source>
</reference>
<protein>
    <submittedName>
        <fullName evidence="2">Uncharacterized protein</fullName>
    </submittedName>
</protein>
<feature type="compositionally biased region" description="Basic and acidic residues" evidence="1">
    <location>
        <begin position="120"/>
        <end position="132"/>
    </location>
</feature>
<organism evidence="2 3">
    <name type="scientific">Penicillium steckii</name>
    <dbReference type="NCBI Taxonomy" id="303698"/>
    <lineage>
        <taxon>Eukaryota</taxon>
        <taxon>Fungi</taxon>
        <taxon>Dikarya</taxon>
        <taxon>Ascomycota</taxon>
        <taxon>Pezizomycotina</taxon>
        <taxon>Eurotiomycetes</taxon>
        <taxon>Eurotiomycetidae</taxon>
        <taxon>Eurotiales</taxon>
        <taxon>Aspergillaceae</taxon>
        <taxon>Penicillium</taxon>
    </lineage>
</organism>
<keyword evidence="3" id="KW-1185">Reference proteome</keyword>
<evidence type="ECO:0000256" key="1">
    <source>
        <dbReference type="SAM" id="MobiDB-lite"/>
    </source>
</evidence>
<gene>
    <name evidence="2" type="ORF">PENSTE_c010G06594</name>
</gene>
<evidence type="ECO:0000313" key="3">
    <source>
        <dbReference type="Proteomes" id="UP000191285"/>
    </source>
</evidence>
<dbReference type="EMBL" id="MLKD01000010">
    <property type="protein sequence ID" value="OQE22380.1"/>
    <property type="molecule type" value="Genomic_DNA"/>
</dbReference>
<feature type="compositionally biased region" description="Low complexity" evidence="1">
    <location>
        <begin position="218"/>
        <end position="234"/>
    </location>
</feature>
<feature type="region of interest" description="Disordered" evidence="1">
    <location>
        <begin position="162"/>
        <end position="204"/>
    </location>
</feature>
<accession>A0A1V6T8Y5</accession>
<proteinExistence type="predicted"/>
<dbReference type="AlphaFoldDB" id="A0A1V6T8Y5"/>